<feature type="chain" id="PRO_5016447794" evidence="1">
    <location>
        <begin position="27"/>
        <end position="320"/>
    </location>
</feature>
<dbReference type="Proteomes" id="UP000245396">
    <property type="component" value="Unassembled WGS sequence"/>
</dbReference>
<protein>
    <submittedName>
        <fullName evidence="2">Putative ABC transport system substrate-binding protein</fullName>
    </submittedName>
</protein>
<keyword evidence="1" id="KW-0732">Signal</keyword>
<dbReference type="PANTHER" id="PTHR35271">
    <property type="entry name" value="ABC TRANSPORTER, SUBSTRATE-BINDING LIPOPROTEIN-RELATED"/>
    <property type="match status" value="1"/>
</dbReference>
<proteinExistence type="predicted"/>
<dbReference type="CDD" id="cd06325">
    <property type="entry name" value="PBP1_ABC_unchar_transporter"/>
    <property type="match status" value="1"/>
</dbReference>
<dbReference type="RefSeq" id="WP_109612609.1">
    <property type="nucleotide sequence ID" value="NZ_QGGG01000005.1"/>
</dbReference>
<reference evidence="2 3" key="1">
    <citation type="submission" date="2018-05" db="EMBL/GenBank/DDBJ databases">
        <title>Genomic Encyclopedia of Type Strains, Phase IV (KMG-IV): sequencing the most valuable type-strain genomes for metagenomic binning, comparative biology and taxonomic classification.</title>
        <authorList>
            <person name="Goeker M."/>
        </authorList>
    </citation>
    <scope>NUCLEOTIDE SEQUENCE [LARGE SCALE GENOMIC DNA]</scope>
    <source>
        <strain evidence="2 3">DSM 6986</strain>
    </source>
</reference>
<dbReference type="SUPFAM" id="SSF53822">
    <property type="entry name" value="Periplasmic binding protein-like I"/>
    <property type="match status" value="1"/>
</dbReference>
<keyword evidence="3" id="KW-1185">Reference proteome</keyword>
<sequence>MRNALLSCLSSVGLAYLALGSHAALASDAPKICVNRYVSATVIDEILKGFDNGLRDAGISKANVVLQNPEADAATQQTLAQSFVSDACDVIVAISTPGAQAFKRATDSIPVVFIGSSTPVEAGLVESFDAPGGNFTGVADPAPVEGDIDAMLQVLPQMKTVGVIYKAGDPAGDFLAKRAIAHLERKGLVAIEATIANAGEATQSAQALVGRVDAIQIPGDSTTLSAMAAILKVADDAKLPVFGGLTEAVEQGGLLSASYSYEVVGYQAADLVKRVLQGENPATIPVIVPKASGFELNLSKAAKLGMDIPEDLKARASRTY</sequence>
<dbReference type="EMBL" id="QGGG01000005">
    <property type="protein sequence ID" value="PWJ84574.1"/>
    <property type="molecule type" value="Genomic_DNA"/>
</dbReference>
<gene>
    <name evidence="2" type="ORF">C7441_105190</name>
</gene>
<dbReference type="Gene3D" id="3.40.50.2300">
    <property type="match status" value="2"/>
</dbReference>
<dbReference type="InterPro" id="IPR028082">
    <property type="entry name" value="Peripla_BP_I"/>
</dbReference>
<dbReference type="AlphaFoldDB" id="A0A316CQU8"/>
<dbReference type="PANTHER" id="PTHR35271:SF1">
    <property type="entry name" value="ABC TRANSPORTER, SUBSTRATE-BINDING LIPOPROTEIN"/>
    <property type="match status" value="1"/>
</dbReference>
<dbReference type="InterPro" id="IPR007487">
    <property type="entry name" value="ABC_transpt-TYRBP-like"/>
</dbReference>
<evidence type="ECO:0000313" key="2">
    <source>
        <dbReference type="EMBL" id="PWJ84574.1"/>
    </source>
</evidence>
<feature type="signal peptide" evidence="1">
    <location>
        <begin position="1"/>
        <end position="26"/>
    </location>
</feature>
<dbReference type="Pfam" id="PF04392">
    <property type="entry name" value="ABC_sub_bind"/>
    <property type="match status" value="1"/>
</dbReference>
<organism evidence="2 3">
    <name type="scientific">Pseudaminobacter salicylatoxidans</name>
    <dbReference type="NCBI Taxonomy" id="93369"/>
    <lineage>
        <taxon>Bacteria</taxon>
        <taxon>Pseudomonadati</taxon>
        <taxon>Pseudomonadota</taxon>
        <taxon>Alphaproteobacteria</taxon>
        <taxon>Hyphomicrobiales</taxon>
        <taxon>Phyllobacteriaceae</taxon>
        <taxon>Pseudaminobacter</taxon>
    </lineage>
</organism>
<comment type="caution">
    <text evidence="2">The sequence shown here is derived from an EMBL/GenBank/DDBJ whole genome shotgun (WGS) entry which is preliminary data.</text>
</comment>
<accession>A0A316CQU8</accession>
<dbReference type="OrthoDB" id="9776955at2"/>
<evidence type="ECO:0000313" key="3">
    <source>
        <dbReference type="Proteomes" id="UP000245396"/>
    </source>
</evidence>
<name>A0A316CQU8_PSESE</name>
<evidence type="ECO:0000256" key="1">
    <source>
        <dbReference type="SAM" id="SignalP"/>
    </source>
</evidence>